<dbReference type="Proteomes" id="UP001500604">
    <property type="component" value="Unassembled WGS sequence"/>
</dbReference>
<dbReference type="InterPro" id="IPR053733">
    <property type="entry name" value="Heme_Transport_Util_sf"/>
</dbReference>
<dbReference type="NCBIfam" id="TIGR04108">
    <property type="entry name" value="HutX"/>
    <property type="match status" value="1"/>
</dbReference>
<accession>A0ABP8UZN1</accession>
<dbReference type="PIRSF" id="PIRSF030840">
    <property type="entry name" value="DUF1008"/>
    <property type="match status" value="1"/>
</dbReference>
<proteinExistence type="predicted"/>
<gene>
    <name evidence="1" type="primary">hutX</name>
    <name evidence="1" type="ORF">GCM10023116_12650</name>
</gene>
<evidence type="ECO:0000313" key="2">
    <source>
        <dbReference type="Proteomes" id="UP001500604"/>
    </source>
</evidence>
<reference evidence="2" key="1">
    <citation type="journal article" date="2019" name="Int. J. Syst. Evol. Microbiol.">
        <title>The Global Catalogue of Microorganisms (GCM) 10K type strain sequencing project: providing services to taxonomists for standard genome sequencing and annotation.</title>
        <authorList>
            <consortium name="The Broad Institute Genomics Platform"/>
            <consortium name="The Broad Institute Genome Sequencing Center for Infectious Disease"/>
            <person name="Wu L."/>
            <person name="Ma J."/>
        </authorList>
    </citation>
    <scope>NUCLEOTIDE SEQUENCE [LARGE SCALE GENOMIC DNA]</scope>
    <source>
        <strain evidence="2">JCM 17805</strain>
    </source>
</reference>
<evidence type="ECO:0000313" key="1">
    <source>
        <dbReference type="EMBL" id="GAA4648991.1"/>
    </source>
</evidence>
<organism evidence="1 2">
    <name type="scientific">Kistimonas scapharcae</name>
    <dbReference type="NCBI Taxonomy" id="1036133"/>
    <lineage>
        <taxon>Bacteria</taxon>
        <taxon>Pseudomonadati</taxon>
        <taxon>Pseudomonadota</taxon>
        <taxon>Gammaproteobacteria</taxon>
        <taxon>Oceanospirillales</taxon>
        <taxon>Endozoicomonadaceae</taxon>
        <taxon>Kistimonas</taxon>
    </lineage>
</organism>
<dbReference type="Pfam" id="PF06228">
    <property type="entry name" value="ChuX_HutX"/>
    <property type="match status" value="1"/>
</dbReference>
<dbReference type="RefSeq" id="WP_345194738.1">
    <property type="nucleotide sequence ID" value="NZ_BAABFL010000117.1"/>
</dbReference>
<keyword evidence="2" id="KW-1185">Reference proteome</keyword>
<dbReference type="Gene3D" id="3.40.1570.10">
    <property type="entry name" value="HemS/ChuS/ChuX like domains"/>
    <property type="match status" value="1"/>
</dbReference>
<name>A0ABP8UZN1_9GAMM</name>
<dbReference type="InterPro" id="IPR010413">
    <property type="entry name" value="HutX-like"/>
</dbReference>
<dbReference type="CDD" id="cd16829">
    <property type="entry name" value="ChuX_HutX-like"/>
    <property type="match status" value="1"/>
</dbReference>
<comment type="caution">
    <text evidence="1">The sequence shown here is derived from an EMBL/GenBank/DDBJ whole genome shotgun (WGS) entry which is preliminary data.</text>
</comment>
<dbReference type="SUPFAM" id="SSF144064">
    <property type="entry name" value="Heme iron utilization protein-like"/>
    <property type="match status" value="1"/>
</dbReference>
<sequence length="169" mass="19074">MSIRDNIHRLISENPERLPADIAAELAVDEIEVIRHLPEDMVTLLDGTLFETVVKDIKDWGDILTVIDVDGSIFELKGPFPKGGMKYGYYNLSDRRTPLKGHLRPDAISLIALVSKPFHGVDTRSVQFFSHSGRCVFKVYLSRNDQKQILPEQQERFEALAQLAAQQAA</sequence>
<protein>
    <submittedName>
        <fullName evidence="1">Heme utilization cystosolic carrier protein HutX</fullName>
    </submittedName>
</protein>
<dbReference type="EMBL" id="BAABFL010000117">
    <property type="protein sequence ID" value="GAA4648991.1"/>
    <property type="molecule type" value="Genomic_DNA"/>
</dbReference>